<keyword evidence="1" id="KW-0472">Membrane</keyword>
<feature type="transmembrane region" description="Helical" evidence="1">
    <location>
        <begin position="126"/>
        <end position="150"/>
    </location>
</feature>
<keyword evidence="1" id="KW-1133">Transmembrane helix</keyword>
<keyword evidence="1" id="KW-0812">Transmembrane</keyword>
<evidence type="ECO:0000313" key="2">
    <source>
        <dbReference type="EMBL" id="KAH3672300.1"/>
    </source>
</evidence>
<dbReference type="Proteomes" id="UP000769528">
    <property type="component" value="Unassembled WGS sequence"/>
</dbReference>
<proteinExistence type="predicted"/>
<sequence>MAIPISKRYVTQLIQTFEYKPTNFLMINKIPLEELSFFQKEGARREKALPIGLSQNDSKILKKVRSRAYHLDLGFECCCGIQVGWAGLIGLIPWIGDIIALYLALQLVKNAQQIEHGLPKYILTQMYANVSFDFGIGLIPLVGDLINIAYKANSRNCMILETFLKKNAKNKRATGGSTLQETLHV</sequence>
<dbReference type="InterPro" id="IPR025187">
    <property type="entry name" value="DUF4112"/>
</dbReference>
<dbReference type="Pfam" id="PF13430">
    <property type="entry name" value="DUF4112"/>
    <property type="match status" value="1"/>
</dbReference>
<evidence type="ECO:0008006" key="4">
    <source>
        <dbReference type="Google" id="ProtNLM"/>
    </source>
</evidence>
<organism evidence="2 3">
    <name type="scientific">Wickerhamomyces mucosus</name>
    <dbReference type="NCBI Taxonomy" id="1378264"/>
    <lineage>
        <taxon>Eukaryota</taxon>
        <taxon>Fungi</taxon>
        <taxon>Dikarya</taxon>
        <taxon>Ascomycota</taxon>
        <taxon>Saccharomycotina</taxon>
        <taxon>Saccharomycetes</taxon>
        <taxon>Phaffomycetales</taxon>
        <taxon>Wickerhamomycetaceae</taxon>
        <taxon>Wickerhamomyces</taxon>
    </lineage>
</organism>
<reference evidence="2" key="2">
    <citation type="submission" date="2021-01" db="EMBL/GenBank/DDBJ databases">
        <authorList>
            <person name="Schikora-Tamarit M.A."/>
        </authorList>
    </citation>
    <scope>NUCLEOTIDE SEQUENCE</scope>
    <source>
        <strain evidence="2">CBS6341</strain>
    </source>
</reference>
<protein>
    <recommendedName>
        <fullName evidence="4">DUF4112 domain-containing protein</fullName>
    </recommendedName>
</protein>
<evidence type="ECO:0000313" key="3">
    <source>
        <dbReference type="Proteomes" id="UP000769528"/>
    </source>
</evidence>
<dbReference type="AlphaFoldDB" id="A0A9P8PIL4"/>
<gene>
    <name evidence="2" type="ORF">WICMUC_004395</name>
</gene>
<keyword evidence="3" id="KW-1185">Reference proteome</keyword>
<feature type="transmembrane region" description="Helical" evidence="1">
    <location>
        <begin position="83"/>
        <end position="105"/>
    </location>
</feature>
<reference evidence="2" key="1">
    <citation type="journal article" date="2021" name="Open Biol.">
        <title>Shared evolutionary footprints suggest mitochondrial oxidative damage underlies multiple complex I losses in fungi.</title>
        <authorList>
            <person name="Schikora-Tamarit M.A."/>
            <person name="Marcet-Houben M."/>
            <person name="Nosek J."/>
            <person name="Gabaldon T."/>
        </authorList>
    </citation>
    <scope>NUCLEOTIDE SEQUENCE</scope>
    <source>
        <strain evidence="2">CBS6341</strain>
    </source>
</reference>
<dbReference type="OrthoDB" id="2103474at2759"/>
<comment type="caution">
    <text evidence="2">The sequence shown here is derived from an EMBL/GenBank/DDBJ whole genome shotgun (WGS) entry which is preliminary data.</text>
</comment>
<name>A0A9P8PIL4_9ASCO</name>
<dbReference type="EMBL" id="JAEUBF010001168">
    <property type="protein sequence ID" value="KAH3672300.1"/>
    <property type="molecule type" value="Genomic_DNA"/>
</dbReference>
<dbReference type="PANTHER" id="PTHR35519:SF2">
    <property type="entry name" value="PH DOMAIN PROTEIN"/>
    <property type="match status" value="1"/>
</dbReference>
<accession>A0A9P8PIL4</accession>
<dbReference type="PANTHER" id="PTHR35519">
    <property type="entry name" value="MEMBRANE PROTEINS"/>
    <property type="match status" value="1"/>
</dbReference>
<evidence type="ECO:0000256" key="1">
    <source>
        <dbReference type="SAM" id="Phobius"/>
    </source>
</evidence>